<dbReference type="PANTHER" id="PTHR33198:SF21">
    <property type="entry name" value="RETROTRANSPOSON GAG DOMAIN-CONTAINING PROTEIN"/>
    <property type="match status" value="1"/>
</dbReference>
<evidence type="ECO:0000313" key="3">
    <source>
        <dbReference type="Proteomes" id="UP000000305"/>
    </source>
</evidence>
<dbReference type="STRING" id="6669.E9HRB3"/>
<dbReference type="KEGG" id="dpx:DAPPUDRAFT_264306"/>
<sequence length="339" mass="37990">MPPKPFKPYGVPPPLDIEEYKDSFEIWHQQWNIFLALSTINTALPQGDRPEYIANIFLSCLSNATLKAVLTMGLTATELKDADVIIGKLRERWNAGRNCHMWRQKFSSCVQRDSESSDSWLSDLRDLARKNEFEKDCCAACQNTRILGQVVFGVFDDEVRRKLLERGATLNLDRALTTLRTAEATRLQASTIKQGGAAPVHQLKTPAAKPPMGKPAIQHRDQQRGRPAARWHPPALLDGVCRPMHGPPCHFQLKEGAVLSAIRRSRPIAVPLMPRVKQELDSLEDQGIISKVPESTLWVHPIVIVPKDDGGIRICGDFTSLNHCIIRPTFDSPTPFQRG</sequence>
<dbReference type="Gene3D" id="3.10.10.10">
    <property type="entry name" value="HIV Type 1 Reverse Transcriptase, subunit A, domain 1"/>
    <property type="match status" value="1"/>
</dbReference>
<dbReference type="Proteomes" id="UP000000305">
    <property type="component" value="Unassembled WGS sequence"/>
</dbReference>
<dbReference type="PhylomeDB" id="E9HRB3"/>
<accession>E9HRB3</accession>
<dbReference type="EMBL" id="GL732733">
    <property type="protein sequence ID" value="EFX65726.1"/>
    <property type="molecule type" value="Genomic_DNA"/>
</dbReference>
<dbReference type="SUPFAM" id="SSF56672">
    <property type="entry name" value="DNA/RNA polymerases"/>
    <property type="match status" value="1"/>
</dbReference>
<name>E9HRB3_DAPPU</name>
<organism evidence="2 3">
    <name type="scientific">Daphnia pulex</name>
    <name type="common">Water flea</name>
    <dbReference type="NCBI Taxonomy" id="6669"/>
    <lineage>
        <taxon>Eukaryota</taxon>
        <taxon>Metazoa</taxon>
        <taxon>Ecdysozoa</taxon>
        <taxon>Arthropoda</taxon>
        <taxon>Crustacea</taxon>
        <taxon>Branchiopoda</taxon>
        <taxon>Diplostraca</taxon>
        <taxon>Cladocera</taxon>
        <taxon>Anomopoda</taxon>
        <taxon>Daphniidae</taxon>
        <taxon>Daphnia</taxon>
    </lineage>
</organism>
<protein>
    <submittedName>
        <fullName evidence="2">Uncharacterized protein</fullName>
    </submittedName>
</protein>
<reference evidence="2 3" key="1">
    <citation type="journal article" date="2011" name="Science">
        <title>The ecoresponsive genome of Daphnia pulex.</title>
        <authorList>
            <person name="Colbourne J.K."/>
            <person name="Pfrender M.E."/>
            <person name="Gilbert D."/>
            <person name="Thomas W.K."/>
            <person name="Tucker A."/>
            <person name="Oakley T.H."/>
            <person name="Tokishita S."/>
            <person name="Aerts A."/>
            <person name="Arnold G.J."/>
            <person name="Basu M.K."/>
            <person name="Bauer D.J."/>
            <person name="Caceres C.E."/>
            <person name="Carmel L."/>
            <person name="Casola C."/>
            <person name="Choi J.H."/>
            <person name="Detter J.C."/>
            <person name="Dong Q."/>
            <person name="Dusheyko S."/>
            <person name="Eads B.D."/>
            <person name="Frohlich T."/>
            <person name="Geiler-Samerotte K.A."/>
            <person name="Gerlach D."/>
            <person name="Hatcher P."/>
            <person name="Jogdeo S."/>
            <person name="Krijgsveld J."/>
            <person name="Kriventseva E.V."/>
            <person name="Kultz D."/>
            <person name="Laforsch C."/>
            <person name="Lindquist E."/>
            <person name="Lopez J."/>
            <person name="Manak J.R."/>
            <person name="Muller J."/>
            <person name="Pangilinan J."/>
            <person name="Patwardhan R.P."/>
            <person name="Pitluck S."/>
            <person name="Pritham E.J."/>
            <person name="Rechtsteiner A."/>
            <person name="Rho M."/>
            <person name="Rogozin I.B."/>
            <person name="Sakarya O."/>
            <person name="Salamov A."/>
            <person name="Schaack S."/>
            <person name="Shapiro H."/>
            <person name="Shiga Y."/>
            <person name="Skalitzky C."/>
            <person name="Smith Z."/>
            <person name="Souvorov A."/>
            <person name="Sung W."/>
            <person name="Tang Z."/>
            <person name="Tsuchiya D."/>
            <person name="Tu H."/>
            <person name="Vos H."/>
            <person name="Wang M."/>
            <person name="Wolf Y.I."/>
            <person name="Yamagata H."/>
            <person name="Yamada T."/>
            <person name="Ye Y."/>
            <person name="Shaw J.R."/>
            <person name="Andrews J."/>
            <person name="Crease T.J."/>
            <person name="Tang H."/>
            <person name="Lucas S.M."/>
            <person name="Robertson H.M."/>
            <person name="Bork P."/>
            <person name="Koonin E.V."/>
            <person name="Zdobnov E.M."/>
            <person name="Grigoriev I.V."/>
            <person name="Lynch M."/>
            <person name="Boore J.L."/>
        </authorList>
    </citation>
    <scope>NUCLEOTIDE SEQUENCE [LARGE SCALE GENOMIC DNA]</scope>
</reference>
<dbReference type="InterPro" id="IPR043502">
    <property type="entry name" value="DNA/RNA_pol_sf"/>
</dbReference>
<evidence type="ECO:0000313" key="2">
    <source>
        <dbReference type="EMBL" id="EFX65726.1"/>
    </source>
</evidence>
<dbReference type="GO" id="GO:0071897">
    <property type="term" value="P:DNA biosynthetic process"/>
    <property type="evidence" value="ECO:0007669"/>
    <property type="project" value="UniProtKB-ARBA"/>
</dbReference>
<gene>
    <name evidence="2" type="ORF">DAPPUDRAFT_264306</name>
</gene>
<dbReference type="InParanoid" id="E9HRB3"/>
<dbReference type="OMA" id="RQHETIN"/>
<dbReference type="OrthoDB" id="6377591at2759"/>
<feature type="region of interest" description="Disordered" evidence="1">
    <location>
        <begin position="205"/>
        <end position="229"/>
    </location>
</feature>
<dbReference type="PANTHER" id="PTHR33198">
    <property type="entry name" value="ANK_REP_REGION DOMAIN-CONTAINING PROTEIN-RELATED"/>
    <property type="match status" value="1"/>
</dbReference>
<dbReference type="AlphaFoldDB" id="E9HRB3"/>
<proteinExistence type="predicted"/>
<evidence type="ECO:0000256" key="1">
    <source>
        <dbReference type="SAM" id="MobiDB-lite"/>
    </source>
</evidence>
<keyword evidence="3" id="KW-1185">Reference proteome</keyword>
<dbReference type="HOGENOM" id="CLU_819553_0_0_1"/>
<dbReference type="eggNOG" id="ENOG502S9RB">
    <property type="taxonomic scope" value="Eukaryota"/>
</dbReference>